<accession>A0A5R9QIG0</accession>
<evidence type="ECO:0000313" key="4">
    <source>
        <dbReference type="Proteomes" id="UP000306753"/>
    </source>
</evidence>
<organism evidence="3 4">
    <name type="scientific">Stutzerimonas nosocomialis</name>
    <dbReference type="NCBI Taxonomy" id="1056496"/>
    <lineage>
        <taxon>Bacteria</taxon>
        <taxon>Pseudomonadati</taxon>
        <taxon>Pseudomonadota</taxon>
        <taxon>Gammaproteobacteria</taxon>
        <taxon>Pseudomonadales</taxon>
        <taxon>Pseudomonadaceae</taxon>
        <taxon>Stutzerimonas</taxon>
    </lineage>
</organism>
<evidence type="ECO:0000256" key="1">
    <source>
        <dbReference type="SAM" id="Phobius"/>
    </source>
</evidence>
<name>A0A5R9QIG0_9GAMM</name>
<gene>
    <name evidence="3" type="ORF">DN820_03270</name>
</gene>
<dbReference type="Proteomes" id="UP000306753">
    <property type="component" value="Unassembled WGS sequence"/>
</dbReference>
<dbReference type="SMART" id="SM00471">
    <property type="entry name" value="HDc"/>
    <property type="match status" value="1"/>
</dbReference>
<dbReference type="InterPro" id="IPR029016">
    <property type="entry name" value="GAF-like_dom_sf"/>
</dbReference>
<keyword evidence="1" id="KW-0472">Membrane</keyword>
<keyword evidence="1" id="KW-0812">Transmembrane</keyword>
<sequence length="692" mass="77972">MTSKHPLLRYDAWSLALCLFYILQPTLMIVLIGFGVLETRTVLLGGLVLMLLTLPLAIAGFESIRRSIAALTEDAQRIRSLDFSATHRPRALFRELEDLHHQHREMKRSLKTQTQTLGEAQRKLASLVENGLLLSSERDKHRLLRHILMEGKRICHADAATLYLMTDHDSLRFTLRSKADPLPDFEIPLHDPQTGEPNERHVSTYVALRNETVAIDDVYAQTRFDLSGTRRFDSESGYRTVSMLCVPLTAHSGEVLGVLQFMNALDPQTGEVIGFSRQSLNFIEALASQAAVALDNHNLIDSQKALIDAMIEMLAGAIDAKSAYTGGHCARVPELALMLAEQACAVTEGPLASFAFRSEDEWREFRIGAWLHDCGKITTPEHIVDKATKLEIVYNRIHEVRMRFEVLLRDATIARLQALANGVPADEVETTYRERLASLQDDFAFVATCNIGGELMAPERIERLKRIAAQTWVRHFDDRLGLSHEESTRLETIPAAPLPAVEQLLADKAEHLIPRGEDRALDPKYGFKVTVPEYRFNYGEIYNLSISRGTLTAEERYKVNDHINQTIVMLESMPFPKNLRRVPEYAGTHHETLLGTGYPRQLDKDSLSIPARIMAIADIFEALTASDRPYKKAKTLSESIDILASLRDRGHIDADLFALFLTSGLHLQYGERRLKPEQLDQVDVQAYLREPA</sequence>
<dbReference type="AlphaFoldDB" id="A0A5R9QIG0"/>
<feature type="transmembrane region" description="Helical" evidence="1">
    <location>
        <begin position="12"/>
        <end position="36"/>
    </location>
</feature>
<keyword evidence="1" id="KW-1133">Transmembrane helix</keyword>
<dbReference type="SMART" id="SM00065">
    <property type="entry name" value="GAF"/>
    <property type="match status" value="1"/>
</dbReference>
<dbReference type="Pfam" id="PF13487">
    <property type="entry name" value="HD_5"/>
    <property type="match status" value="1"/>
</dbReference>
<reference evidence="3 4" key="1">
    <citation type="journal article" date="2017" name="Eur. J. Clin. Microbiol. Infect. Dis.">
        <title>Uncommonly isolated clinical Pseudomonas: identification and phylogenetic assignation.</title>
        <authorList>
            <person name="Mulet M."/>
            <person name="Gomila M."/>
            <person name="Ramirez A."/>
            <person name="Cardew S."/>
            <person name="Moore E.R."/>
            <person name="Lalucat J."/>
            <person name="Garcia-Valdes E."/>
        </authorList>
    </citation>
    <scope>NUCLEOTIDE SEQUENCE [LARGE SCALE GENOMIC DNA]</scope>
    <source>
        <strain evidence="3 4">SD129</strain>
    </source>
</reference>
<dbReference type="PANTHER" id="PTHR43155">
    <property type="entry name" value="CYCLIC DI-GMP PHOSPHODIESTERASE PA4108-RELATED"/>
    <property type="match status" value="1"/>
</dbReference>
<dbReference type="InterPro" id="IPR003018">
    <property type="entry name" value="GAF"/>
</dbReference>
<dbReference type="GO" id="GO:0008081">
    <property type="term" value="F:phosphoric diester hydrolase activity"/>
    <property type="evidence" value="ECO:0007669"/>
    <property type="project" value="UniProtKB-ARBA"/>
</dbReference>
<evidence type="ECO:0000313" key="3">
    <source>
        <dbReference type="EMBL" id="TLX64878.1"/>
    </source>
</evidence>
<dbReference type="Gene3D" id="3.30.450.40">
    <property type="match status" value="1"/>
</dbReference>
<dbReference type="PROSITE" id="PS51832">
    <property type="entry name" value="HD_GYP"/>
    <property type="match status" value="1"/>
</dbReference>
<dbReference type="SUPFAM" id="SSF55781">
    <property type="entry name" value="GAF domain-like"/>
    <property type="match status" value="1"/>
</dbReference>
<dbReference type="Gene3D" id="6.10.340.10">
    <property type="match status" value="1"/>
</dbReference>
<feature type="transmembrane region" description="Helical" evidence="1">
    <location>
        <begin position="42"/>
        <end position="61"/>
    </location>
</feature>
<dbReference type="PANTHER" id="PTHR43155:SF2">
    <property type="entry name" value="CYCLIC DI-GMP PHOSPHODIESTERASE PA4108"/>
    <property type="match status" value="1"/>
</dbReference>
<dbReference type="SUPFAM" id="SSF109604">
    <property type="entry name" value="HD-domain/PDEase-like"/>
    <property type="match status" value="2"/>
</dbReference>
<dbReference type="InterPro" id="IPR003607">
    <property type="entry name" value="HD/PDEase_dom"/>
</dbReference>
<dbReference type="Gene3D" id="1.10.3210.10">
    <property type="entry name" value="Hypothetical protein af1432"/>
    <property type="match status" value="2"/>
</dbReference>
<keyword evidence="4" id="KW-1185">Reference proteome</keyword>
<comment type="caution">
    <text evidence="3">The sequence shown here is derived from an EMBL/GenBank/DDBJ whole genome shotgun (WGS) entry which is preliminary data.</text>
</comment>
<dbReference type="RefSeq" id="WP_138410905.1">
    <property type="nucleotide sequence ID" value="NZ_QLAG01000003.1"/>
</dbReference>
<dbReference type="Pfam" id="PF01590">
    <property type="entry name" value="GAF"/>
    <property type="match status" value="1"/>
</dbReference>
<protein>
    <submittedName>
        <fullName evidence="3">Diguanylate cyclase</fullName>
    </submittedName>
</protein>
<dbReference type="EMBL" id="QLAG01000003">
    <property type="protein sequence ID" value="TLX64878.1"/>
    <property type="molecule type" value="Genomic_DNA"/>
</dbReference>
<feature type="domain" description="HD-GYP" evidence="2">
    <location>
        <begin position="469"/>
        <end position="676"/>
    </location>
</feature>
<dbReference type="InterPro" id="IPR037522">
    <property type="entry name" value="HD_GYP_dom"/>
</dbReference>
<evidence type="ECO:0000259" key="2">
    <source>
        <dbReference type="PROSITE" id="PS51832"/>
    </source>
</evidence>
<proteinExistence type="predicted"/>
<dbReference type="CDD" id="cd00077">
    <property type="entry name" value="HDc"/>
    <property type="match status" value="1"/>
</dbReference>